<proteinExistence type="inferred from homology"/>
<dbReference type="AlphaFoldDB" id="A0A6J0SH78"/>
<dbReference type="RefSeq" id="XP_020633129.2">
    <property type="nucleotide sequence ID" value="XM_020777470.2"/>
</dbReference>
<dbReference type="GO" id="GO:0016020">
    <property type="term" value="C:membrane"/>
    <property type="evidence" value="ECO:0007669"/>
    <property type="project" value="InterPro"/>
</dbReference>
<dbReference type="InterPro" id="IPR005828">
    <property type="entry name" value="MFS_sugar_transport-like"/>
</dbReference>
<dbReference type="Proteomes" id="UP001652642">
    <property type="component" value="Chromosome 15"/>
</dbReference>
<evidence type="ECO:0000256" key="1">
    <source>
        <dbReference type="ARBA" id="ARBA00004127"/>
    </source>
</evidence>
<dbReference type="Gene3D" id="1.20.1250.20">
    <property type="entry name" value="MFS general substrate transporter like domains"/>
    <property type="match status" value="1"/>
</dbReference>
<dbReference type="InParanoid" id="A0A6J0SH78"/>
<evidence type="ECO:0000313" key="10">
    <source>
        <dbReference type="RefSeq" id="XP_020633129.2"/>
    </source>
</evidence>
<feature type="transmembrane region" description="Helical" evidence="7">
    <location>
        <begin position="265"/>
        <end position="284"/>
    </location>
</feature>
<comment type="similarity">
    <text evidence="2">Belongs to the major facilitator (TC 2.A.1) superfamily. Organic cation transporter (TC 2.A.1.19) family.</text>
</comment>
<dbReference type="InterPro" id="IPR020846">
    <property type="entry name" value="MFS_dom"/>
</dbReference>
<keyword evidence="9" id="KW-1185">Reference proteome</keyword>
<keyword evidence="4 7" id="KW-1133">Transmembrane helix</keyword>
<feature type="transmembrane region" description="Helical" evidence="7">
    <location>
        <begin position="154"/>
        <end position="171"/>
    </location>
</feature>
<evidence type="ECO:0000256" key="4">
    <source>
        <dbReference type="ARBA" id="ARBA00022989"/>
    </source>
</evidence>
<keyword evidence="3 7" id="KW-0812">Transmembrane</keyword>
<organism evidence="9 10">
    <name type="scientific">Pogona vitticeps</name>
    <name type="common">central bearded dragon</name>
    <dbReference type="NCBI Taxonomy" id="103695"/>
    <lineage>
        <taxon>Eukaryota</taxon>
        <taxon>Metazoa</taxon>
        <taxon>Chordata</taxon>
        <taxon>Craniata</taxon>
        <taxon>Vertebrata</taxon>
        <taxon>Euteleostomi</taxon>
        <taxon>Lepidosauria</taxon>
        <taxon>Squamata</taxon>
        <taxon>Bifurcata</taxon>
        <taxon>Unidentata</taxon>
        <taxon>Episquamata</taxon>
        <taxon>Toxicofera</taxon>
        <taxon>Iguania</taxon>
        <taxon>Acrodonta</taxon>
        <taxon>Agamidae</taxon>
        <taxon>Amphibolurinae</taxon>
        <taxon>Pogona</taxon>
    </lineage>
</organism>
<feature type="transmembrane region" description="Helical" evidence="7">
    <location>
        <begin position="378"/>
        <end position="399"/>
    </location>
</feature>
<keyword evidence="5 7" id="KW-0472">Membrane</keyword>
<name>A0A6J0SH78_9SAUR</name>
<dbReference type="KEGG" id="pvt:110069897"/>
<gene>
    <name evidence="10" type="primary">LOC110069897</name>
</gene>
<feature type="transmembrane region" description="Helical" evidence="7">
    <location>
        <begin position="411"/>
        <end position="430"/>
    </location>
</feature>
<dbReference type="NCBIfam" id="TIGR00898">
    <property type="entry name" value="2A0119"/>
    <property type="match status" value="1"/>
</dbReference>
<protein>
    <submittedName>
        <fullName evidence="10">Solute carrier family 22 member 6-A-like</fullName>
    </submittedName>
</protein>
<evidence type="ECO:0000256" key="2">
    <source>
        <dbReference type="ARBA" id="ARBA00009203"/>
    </source>
</evidence>
<reference evidence="10" key="1">
    <citation type="submission" date="2025-08" db="UniProtKB">
        <authorList>
            <consortium name="RefSeq"/>
        </authorList>
    </citation>
    <scope>IDENTIFICATION</scope>
</reference>
<evidence type="ECO:0000256" key="6">
    <source>
        <dbReference type="SAM" id="MobiDB-lite"/>
    </source>
</evidence>
<dbReference type="InterPro" id="IPR004749">
    <property type="entry name" value="Orgcat_transp/SVOP"/>
</dbReference>
<dbReference type="PROSITE" id="PS50850">
    <property type="entry name" value="MFS"/>
    <property type="match status" value="1"/>
</dbReference>
<comment type="subcellular location">
    <subcellularLocation>
        <location evidence="1">Endomembrane system</location>
        <topology evidence="1">Multi-pass membrane protein</topology>
    </subcellularLocation>
</comment>
<feature type="transmembrane region" description="Helical" evidence="7">
    <location>
        <begin position="12"/>
        <end position="30"/>
    </location>
</feature>
<evidence type="ECO:0000259" key="8">
    <source>
        <dbReference type="PROSITE" id="PS50850"/>
    </source>
</evidence>
<feature type="transmembrane region" description="Helical" evidence="7">
    <location>
        <begin position="436"/>
        <end position="459"/>
    </location>
</feature>
<sequence>MSFAELLEHVGSMGRFQILYVALLSLPIFFMSSHMVLQNFTAATPDHYCAVYQKTFSGNRTLEEEDLVKISIPMDEKERLDQCHRYVNPQWWLLNSSVGVNASDPEIPLVKGTPPETEPCRDGWVYDRSVFPNTIAMEWDLVCSSRSLKEMAQSLYMAGVLLGGIVFGSLSDRFGRRPLLIWSYLQLATLGTATAFSPNFTLYCAFRFLTGMAYSGVVFNCLSLSVEWTPTRTRAILGTWTGFAYTLGQLLLAGLAYLVPEWRQLQLVVSAPYFLFFAYSWWFAESARWLVMAGKPDQAVKALKRVARMNGKPEAGDKLTIEFLRSEMKKEMAAQKSSYSCLDLVRTPIMRRISCCLCFVWFSTSFAYYGLVMDLQNFGVSIYFMQVVFSLVDFPSKFLSALSLSYVGRRFTQAVTLMLAGLTIVANIFIPEDMLTMRTAFAVFGKGCLAASFNCVYLYTGELFPTVLRQTGMGLSNTMARLGGMVAPVVKMSGEYVPFLPHVIYGAAPIVSGLAAAFLPETLNVPLPDTTAQVESRSRRWKDKEQQQMEDLLRPSKSEAPKTIV</sequence>
<dbReference type="SUPFAM" id="SSF103473">
    <property type="entry name" value="MFS general substrate transporter"/>
    <property type="match status" value="1"/>
</dbReference>
<dbReference type="PANTHER" id="PTHR24064">
    <property type="entry name" value="SOLUTE CARRIER FAMILY 22 MEMBER"/>
    <property type="match status" value="1"/>
</dbReference>
<feature type="compositionally biased region" description="Basic and acidic residues" evidence="6">
    <location>
        <begin position="536"/>
        <end position="565"/>
    </location>
</feature>
<dbReference type="Pfam" id="PF00083">
    <property type="entry name" value="Sugar_tr"/>
    <property type="match status" value="1"/>
</dbReference>
<feature type="transmembrane region" description="Helical" evidence="7">
    <location>
        <begin position="353"/>
        <end position="372"/>
    </location>
</feature>
<feature type="domain" description="Major facilitator superfamily (MFS) profile" evidence="8">
    <location>
        <begin position="92"/>
        <end position="524"/>
    </location>
</feature>
<evidence type="ECO:0000256" key="5">
    <source>
        <dbReference type="ARBA" id="ARBA00023136"/>
    </source>
</evidence>
<evidence type="ECO:0000256" key="3">
    <source>
        <dbReference type="ARBA" id="ARBA00022692"/>
    </source>
</evidence>
<dbReference type="GO" id="GO:0022857">
    <property type="term" value="F:transmembrane transporter activity"/>
    <property type="evidence" value="ECO:0007669"/>
    <property type="project" value="InterPro"/>
</dbReference>
<feature type="region of interest" description="Disordered" evidence="6">
    <location>
        <begin position="530"/>
        <end position="565"/>
    </location>
</feature>
<evidence type="ECO:0000313" key="9">
    <source>
        <dbReference type="Proteomes" id="UP001652642"/>
    </source>
</evidence>
<accession>A0A6J0SH78</accession>
<evidence type="ECO:0000256" key="7">
    <source>
        <dbReference type="SAM" id="Phobius"/>
    </source>
</evidence>
<dbReference type="OrthoDB" id="2544694at2759"/>
<dbReference type="InterPro" id="IPR036259">
    <property type="entry name" value="MFS_trans_sf"/>
</dbReference>
<feature type="transmembrane region" description="Helical" evidence="7">
    <location>
        <begin position="235"/>
        <end position="259"/>
    </location>
</feature>
<dbReference type="GO" id="GO:0012505">
    <property type="term" value="C:endomembrane system"/>
    <property type="evidence" value="ECO:0007669"/>
    <property type="project" value="UniProtKB-SubCell"/>
</dbReference>
<dbReference type="GeneID" id="110069897"/>